<organism evidence="5">
    <name type="scientific">Brassica napus</name>
    <name type="common">Rape</name>
    <dbReference type="NCBI Taxonomy" id="3708"/>
    <lineage>
        <taxon>Eukaryota</taxon>
        <taxon>Viridiplantae</taxon>
        <taxon>Streptophyta</taxon>
        <taxon>Embryophyta</taxon>
        <taxon>Tracheophyta</taxon>
        <taxon>Spermatophyta</taxon>
        <taxon>Magnoliopsida</taxon>
        <taxon>eudicotyledons</taxon>
        <taxon>Gunneridae</taxon>
        <taxon>Pentapetalae</taxon>
        <taxon>rosids</taxon>
        <taxon>malvids</taxon>
        <taxon>Brassicales</taxon>
        <taxon>Brassicaceae</taxon>
        <taxon>Brassiceae</taxon>
        <taxon>Brassica</taxon>
    </lineage>
</organism>
<feature type="compositionally biased region" description="Basic and acidic residues" evidence="2">
    <location>
        <begin position="34"/>
        <end position="49"/>
    </location>
</feature>
<dbReference type="InterPro" id="IPR036047">
    <property type="entry name" value="F-box-like_dom_sf"/>
</dbReference>
<dbReference type="Gene3D" id="3.30.40.10">
    <property type="entry name" value="Zinc/RING finger domain, C3HC4 (zinc finger)"/>
    <property type="match status" value="1"/>
</dbReference>
<keyword evidence="3" id="KW-1133">Transmembrane helix</keyword>
<feature type="region of interest" description="Disordered" evidence="2">
    <location>
        <begin position="1"/>
        <end position="49"/>
    </location>
</feature>
<dbReference type="GO" id="GO:0008270">
    <property type="term" value="F:zinc ion binding"/>
    <property type="evidence" value="ECO:0007669"/>
    <property type="project" value="UniProtKB-KW"/>
</dbReference>
<keyword evidence="1" id="KW-0862">Zinc</keyword>
<sequence>MKTRSSDVQVAANRGGKRKAPEGDEHGRGKRRSVKSDEPKSSPQIDRRLAPKRTILRGIHGCVSPRCSASTHRSSFSWYEQDAWTYISRFLDGKSLVMLGATSKWFNKMVMEDDAIWRFACLRDLRVPKLYPASSSWIKIYASAFDGRSHSYLFHQQEKHIGQSLNLIHVPLKLLHLADDTVSTDWMRIGAFTLDSGVSLLTEKLSSPLRVPREGTIERMLESSGGCIVKDIKSGIWIADLQLVRCPVCDLSTCDGTMQTLDARHVELFLNEGYKNGTWEYNLIASHKLQKDAVAACGAIFDLKHLKSSSSGILNLKSWTGAPDDSQPKAMIAPHAVALHTRLQENEDIDSEKQLIRLNDPNNRMARRLLSFDASGTPFSPLHLLNHTILTCPSEDIKSSSPYTPIICFGNSTSSFFATRFDLASSMPSSCQVFKTLLLPVSSLVAVHLNDQDLWLKWDSPSGRDCEGSSSLRLYNFILLILKLICLSLMTLLFGITTCVVYVTFMKVEKNMKLPGKNNNICSICLSEYASSETVGCLLICEHCFHVECIDTWLQLRSSCPICRNSSLH</sequence>
<dbReference type="EMBL" id="HG994358">
    <property type="protein sequence ID" value="CAF2264387.1"/>
    <property type="molecule type" value="Genomic_DNA"/>
</dbReference>
<gene>
    <name evidence="5" type="ORF">DARMORV10_A04P00950.1</name>
</gene>
<feature type="domain" description="RING-type" evidence="4">
    <location>
        <begin position="522"/>
        <end position="564"/>
    </location>
</feature>
<dbReference type="PANTHER" id="PTHR47149">
    <property type="entry name" value="F-BOX PROTEIN RMF"/>
    <property type="match status" value="1"/>
</dbReference>
<dbReference type="SMART" id="SM00184">
    <property type="entry name" value="RING"/>
    <property type="match status" value="1"/>
</dbReference>
<evidence type="ECO:0000256" key="3">
    <source>
        <dbReference type="SAM" id="Phobius"/>
    </source>
</evidence>
<evidence type="ECO:0000259" key="4">
    <source>
        <dbReference type="PROSITE" id="PS50089"/>
    </source>
</evidence>
<dbReference type="InterPro" id="IPR001841">
    <property type="entry name" value="Znf_RING"/>
</dbReference>
<proteinExistence type="predicted"/>
<keyword evidence="1" id="KW-0479">Metal-binding</keyword>
<dbReference type="InterPro" id="IPR013083">
    <property type="entry name" value="Znf_RING/FYVE/PHD"/>
</dbReference>
<dbReference type="PANTHER" id="PTHR47149:SF1">
    <property type="entry name" value="F-BOX PROTEIN RMF"/>
    <property type="match status" value="1"/>
</dbReference>
<dbReference type="SUPFAM" id="SSF57850">
    <property type="entry name" value="RING/U-box"/>
    <property type="match status" value="1"/>
</dbReference>
<accession>A0A817ATJ2</accession>
<dbReference type="Proteomes" id="UP001295469">
    <property type="component" value="Chromosome A04"/>
</dbReference>
<keyword evidence="3" id="KW-0812">Transmembrane</keyword>
<keyword evidence="3" id="KW-0472">Membrane</keyword>
<evidence type="ECO:0000256" key="2">
    <source>
        <dbReference type="SAM" id="MobiDB-lite"/>
    </source>
</evidence>
<reference evidence="5" key="1">
    <citation type="submission" date="2021-01" db="EMBL/GenBank/DDBJ databases">
        <authorList>
            <consortium name="Genoscope - CEA"/>
            <person name="William W."/>
        </authorList>
    </citation>
    <scope>NUCLEOTIDE SEQUENCE</scope>
</reference>
<protein>
    <submittedName>
        <fullName evidence="5">(rape) hypothetical protein</fullName>
    </submittedName>
</protein>
<dbReference type="PROSITE" id="PS50089">
    <property type="entry name" value="ZF_RING_2"/>
    <property type="match status" value="1"/>
</dbReference>
<dbReference type="SUPFAM" id="SSF81383">
    <property type="entry name" value="F-box domain"/>
    <property type="match status" value="1"/>
</dbReference>
<evidence type="ECO:0000256" key="1">
    <source>
        <dbReference type="PROSITE-ProRule" id="PRU00175"/>
    </source>
</evidence>
<keyword evidence="1" id="KW-0863">Zinc-finger</keyword>
<feature type="transmembrane region" description="Helical" evidence="3">
    <location>
        <begin position="474"/>
        <end position="505"/>
    </location>
</feature>
<name>A0A817ATJ2_BRANA</name>
<dbReference type="CDD" id="cd16461">
    <property type="entry name" value="RING-H2_EL5-like"/>
    <property type="match status" value="1"/>
</dbReference>
<evidence type="ECO:0000313" key="5">
    <source>
        <dbReference type="EMBL" id="CAF2264387.1"/>
    </source>
</evidence>
<dbReference type="Pfam" id="PF13639">
    <property type="entry name" value="zf-RING_2"/>
    <property type="match status" value="1"/>
</dbReference>
<dbReference type="AlphaFoldDB" id="A0A817ATJ2"/>